<keyword evidence="11" id="KW-0067">ATP-binding</keyword>
<dbReference type="InterPro" id="IPR042099">
    <property type="entry name" value="ANL_N_sf"/>
</dbReference>
<evidence type="ECO:0000256" key="12">
    <source>
        <dbReference type="ARBA" id="ARBA00022989"/>
    </source>
</evidence>
<dbReference type="FunFam" id="3.40.50.12780:FF:000019">
    <property type="entry name" value="Long-chain fatty acid transporter"/>
    <property type="match status" value="1"/>
</dbReference>
<evidence type="ECO:0000256" key="15">
    <source>
        <dbReference type="ARBA" id="ARBA00023140"/>
    </source>
</evidence>
<comment type="function">
    <text evidence="17">Acyl-CoA synthetase required for both the import of long chain fatty acids (LCFAs) (C14-C18) and the activation very long chain fatty acids (VLCFAs) (C20-C26) by esterification of the fatty acids into metabolically active CoA-thioesters for subsequent degradation or incorporation into phospholipids. The transport and fatty acyl-CoA synthetase activities are genetically separable and are thus independent activities. Esterifies VLCFAs in the peroxisome matrix. The VLCFAs are actively transported into peroxisomes by a PXA1-PXA2 heterodimeric transporter in the peroxisomal membrane.</text>
</comment>
<evidence type="ECO:0000256" key="11">
    <source>
        <dbReference type="ARBA" id="ARBA00022840"/>
    </source>
</evidence>
<dbReference type="GO" id="GO:0005324">
    <property type="term" value="F:long-chain fatty acid transmembrane transporter activity"/>
    <property type="evidence" value="ECO:0007669"/>
    <property type="project" value="TreeGrafter"/>
</dbReference>
<dbReference type="InterPro" id="IPR000873">
    <property type="entry name" value="AMP-dep_synth/lig_dom"/>
</dbReference>
<keyword evidence="13" id="KW-0445">Lipid transport</keyword>
<dbReference type="InterPro" id="IPR045851">
    <property type="entry name" value="AMP-bd_C_sf"/>
</dbReference>
<dbReference type="AlphaFoldDB" id="A0A1Y2EZ65"/>
<comment type="catalytic activity">
    <reaction evidence="16">
        <text>a very long-chain fatty acid + ATP + CoA = a very long-chain fatty acyl-CoA + AMP + diphosphate</text>
        <dbReference type="Rhea" id="RHEA:54536"/>
        <dbReference type="ChEBI" id="CHEBI:30616"/>
        <dbReference type="ChEBI" id="CHEBI:33019"/>
        <dbReference type="ChEBI" id="CHEBI:57287"/>
        <dbReference type="ChEBI" id="CHEBI:58950"/>
        <dbReference type="ChEBI" id="CHEBI:138261"/>
        <dbReference type="ChEBI" id="CHEBI:456215"/>
    </reaction>
</comment>
<keyword evidence="8" id="KW-0551">Lipid droplet</keyword>
<evidence type="ECO:0000256" key="9">
    <source>
        <dbReference type="ARBA" id="ARBA00022692"/>
    </source>
</evidence>
<comment type="subcellular location">
    <subcellularLocation>
        <location evidence="3">Cell membrane</location>
        <topology evidence="3">Multi-pass membrane protein</topology>
    </subcellularLocation>
    <subcellularLocation>
        <location evidence="1">Lipid droplet</location>
    </subcellularLocation>
    <subcellularLocation>
        <location evidence="2">Peroxisome membrane</location>
        <topology evidence="2">Multi-pass membrane protein</topology>
    </subcellularLocation>
</comment>
<evidence type="ECO:0000256" key="1">
    <source>
        <dbReference type="ARBA" id="ARBA00004502"/>
    </source>
</evidence>
<sequence length="633" mass="70376">MPLPVLPLVAGGITAAAYLDAKYFISRDVSKGVALAGAGRTLKKNDKQDRNSVYYYFEKSLLARKDAECLVCEDVTLSWIQVSHQVNRLAHLFISRGVKKGDVVALYMPNKPAYPIIWLACLALNIVPAFINFNLTDDGLRHCITVSRASLVLYESDLSQPIAEIADSLRRELPNVSFLRWIDSFSKSTGEKEGVQGEFTIDERVLSQFSVERIDDSLRKGIGWQDPCCLIYTSGTTGLPKAAIVTHGRTATALIMWTHLNHFTKDARIFTPMPLYHSTAAILAIGVAWNVGATVIIGRKFSASTFWKEVREHDANVIQYVGEVLRYLLAVPPSPLDKQHKVRQAYGNGCRPDVWNTFRNRFGVETISEFFASSEGNGSLFNHNQNDLGAGAVGHDGPLSRYARRNKQCLVRVDPETEAPARGEDGWCVRSDYDEDGEMICEIVVDSPFQNFAGYHGNASGTEKKILRDVFAKGDMYFRTGDLLRVSSEGYYYFADRMGDTFRWKSENVGTQQIAEAVGPLLKEASVYGVLVPGHDGRAGCVAIPESARPVNLEQLATHVSKALPKYAVPLFVRFVDKLHYTGTEKLQKTVHRNEGVDPSTTKGDAVYWLQGGKYVPFTKEDWAKIKAGRVKL</sequence>
<evidence type="ECO:0000256" key="7">
    <source>
        <dbReference type="ARBA" id="ARBA00022598"/>
    </source>
</evidence>
<dbReference type="Pfam" id="PF00501">
    <property type="entry name" value="AMP-binding"/>
    <property type="match status" value="1"/>
</dbReference>
<name>A0A1Y2EZ65_9BASI</name>
<dbReference type="GO" id="GO:0009898">
    <property type="term" value="C:cytoplasmic side of plasma membrane"/>
    <property type="evidence" value="ECO:0007669"/>
    <property type="project" value="TreeGrafter"/>
</dbReference>
<keyword evidence="9 20" id="KW-0812">Transmembrane</keyword>
<proteinExistence type="inferred from homology"/>
<keyword evidence="7" id="KW-0436">Ligase</keyword>
<evidence type="ECO:0000256" key="17">
    <source>
        <dbReference type="ARBA" id="ARBA00060276"/>
    </source>
</evidence>
<dbReference type="Gene3D" id="3.40.50.12780">
    <property type="entry name" value="N-terminal domain of ligase-like"/>
    <property type="match status" value="1"/>
</dbReference>
<evidence type="ECO:0000256" key="10">
    <source>
        <dbReference type="ARBA" id="ARBA00022741"/>
    </source>
</evidence>
<keyword evidence="12 20" id="KW-1133">Transmembrane helix</keyword>
<evidence type="ECO:0000256" key="14">
    <source>
        <dbReference type="ARBA" id="ARBA00023136"/>
    </source>
</evidence>
<dbReference type="GO" id="GO:0044539">
    <property type="term" value="P:long-chain fatty acid import into cell"/>
    <property type="evidence" value="ECO:0007669"/>
    <property type="project" value="TreeGrafter"/>
</dbReference>
<evidence type="ECO:0000256" key="2">
    <source>
        <dbReference type="ARBA" id="ARBA00004585"/>
    </source>
</evidence>
<dbReference type="SUPFAM" id="SSF56801">
    <property type="entry name" value="Acetyl-CoA synthetase-like"/>
    <property type="match status" value="1"/>
</dbReference>
<dbReference type="PANTHER" id="PTHR43107:SF15">
    <property type="entry name" value="FATTY ACID TRANSPORT PROTEIN 3, ISOFORM A"/>
    <property type="match status" value="1"/>
</dbReference>
<dbReference type="STRING" id="106004.A0A1Y2EZ65"/>
<dbReference type="Gene3D" id="3.30.300.30">
    <property type="match status" value="1"/>
</dbReference>
<dbReference type="GO" id="GO:0005811">
    <property type="term" value="C:lipid droplet"/>
    <property type="evidence" value="ECO:0007669"/>
    <property type="project" value="UniProtKB-SubCell"/>
</dbReference>
<evidence type="ECO:0000256" key="19">
    <source>
        <dbReference type="ARBA" id="ARBA00078285"/>
    </source>
</evidence>
<dbReference type="GO" id="GO:0005524">
    <property type="term" value="F:ATP binding"/>
    <property type="evidence" value="ECO:0007669"/>
    <property type="project" value="UniProtKB-KW"/>
</dbReference>
<evidence type="ECO:0000313" key="22">
    <source>
        <dbReference type="EMBL" id="ORY76922.1"/>
    </source>
</evidence>
<keyword evidence="14 20" id="KW-0472">Membrane</keyword>
<accession>A0A1Y2EZ65</accession>
<organism evidence="22 23">
    <name type="scientific">Leucosporidium creatinivorum</name>
    <dbReference type="NCBI Taxonomy" id="106004"/>
    <lineage>
        <taxon>Eukaryota</taxon>
        <taxon>Fungi</taxon>
        <taxon>Dikarya</taxon>
        <taxon>Basidiomycota</taxon>
        <taxon>Pucciniomycotina</taxon>
        <taxon>Microbotryomycetes</taxon>
        <taxon>Leucosporidiales</taxon>
        <taxon>Leucosporidium</taxon>
    </lineage>
</organism>
<evidence type="ECO:0000256" key="3">
    <source>
        <dbReference type="ARBA" id="ARBA00004651"/>
    </source>
</evidence>
<evidence type="ECO:0000256" key="6">
    <source>
        <dbReference type="ARBA" id="ARBA00022475"/>
    </source>
</evidence>
<reference evidence="22 23" key="1">
    <citation type="submission" date="2016-07" db="EMBL/GenBank/DDBJ databases">
        <title>Pervasive Adenine N6-methylation of Active Genes in Fungi.</title>
        <authorList>
            <consortium name="DOE Joint Genome Institute"/>
            <person name="Mondo S.J."/>
            <person name="Dannebaum R.O."/>
            <person name="Kuo R.C."/>
            <person name="Labutti K."/>
            <person name="Haridas S."/>
            <person name="Kuo A."/>
            <person name="Salamov A."/>
            <person name="Ahrendt S.R."/>
            <person name="Lipzen A."/>
            <person name="Sullivan W."/>
            <person name="Andreopoulos W.B."/>
            <person name="Clum A."/>
            <person name="Lindquist E."/>
            <person name="Daum C."/>
            <person name="Ramamoorthy G.K."/>
            <person name="Gryganskyi A."/>
            <person name="Culley D."/>
            <person name="Magnuson J.K."/>
            <person name="James T.Y."/>
            <person name="O'Malley M.A."/>
            <person name="Stajich J.E."/>
            <person name="Spatafora J.W."/>
            <person name="Visel A."/>
            <person name="Grigoriev I.V."/>
        </authorList>
    </citation>
    <scope>NUCLEOTIDE SEQUENCE [LARGE SCALE GENOMIC DNA]</scope>
    <source>
        <strain evidence="22 23">62-1032</strain>
    </source>
</reference>
<dbReference type="InParanoid" id="A0A1Y2EZ65"/>
<dbReference type="Proteomes" id="UP000193467">
    <property type="component" value="Unassembled WGS sequence"/>
</dbReference>
<evidence type="ECO:0000256" key="13">
    <source>
        <dbReference type="ARBA" id="ARBA00023055"/>
    </source>
</evidence>
<dbReference type="InterPro" id="IPR020845">
    <property type="entry name" value="AMP-binding_CS"/>
</dbReference>
<evidence type="ECO:0000259" key="21">
    <source>
        <dbReference type="Pfam" id="PF00501"/>
    </source>
</evidence>
<evidence type="ECO:0000256" key="18">
    <source>
        <dbReference type="ARBA" id="ARBA00068795"/>
    </source>
</evidence>
<feature type="domain" description="AMP-dependent synthetase/ligase" evidence="21">
    <location>
        <begin position="58"/>
        <end position="394"/>
    </location>
</feature>
<evidence type="ECO:0000256" key="8">
    <source>
        <dbReference type="ARBA" id="ARBA00022677"/>
    </source>
</evidence>
<feature type="transmembrane region" description="Helical" evidence="20">
    <location>
        <begin position="275"/>
        <end position="298"/>
    </location>
</feature>
<dbReference type="OrthoDB" id="288590at2759"/>
<dbReference type="GO" id="GO:0004467">
    <property type="term" value="F:long-chain fatty acid-CoA ligase activity"/>
    <property type="evidence" value="ECO:0007669"/>
    <property type="project" value="TreeGrafter"/>
</dbReference>
<comment type="caution">
    <text evidence="22">The sequence shown here is derived from an EMBL/GenBank/DDBJ whole genome shotgun (WGS) entry which is preliminary data.</text>
</comment>
<evidence type="ECO:0000256" key="4">
    <source>
        <dbReference type="ARBA" id="ARBA00006432"/>
    </source>
</evidence>
<evidence type="ECO:0000256" key="16">
    <source>
        <dbReference type="ARBA" id="ARBA00051585"/>
    </source>
</evidence>
<keyword evidence="10" id="KW-0547">Nucleotide-binding</keyword>
<dbReference type="GO" id="GO:0005778">
    <property type="term" value="C:peroxisomal membrane"/>
    <property type="evidence" value="ECO:0007669"/>
    <property type="project" value="UniProtKB-SubCell"/>
</dbReference>
<evidence type="ECO:0000256" key="5">
    <source>
        <dbReference type="ARBA" id="ARBA00022448"/>
    </source>
</evidence>
<comment type="similarity">
    <text evidence="4">Belongs to the ATP-dependent AMP-binding enzyme family.</text>
</comment>
<evidence type="ECO:0000313" key="23">
    <source>
        <dbReference type="Proteomes" id="UP000193467"/>
    </source>
</evidence>
<protein>
    <recommendedName>
        <fullName evidence="18">Very long-chain fatty acid transport protein</fullName>
    </recommendedName>
    <alternativeName>
        <fullName evidence="19">Very-long-chain acyl-CoA synthetase</fullName>
    </alternativeName>
</protein>
<dbReference type="EMBL" id="MCGR01000033">
    <property type="protein sequence ID" value="ORY76922.1"/>
    <property type="molecule type" value="Genomic_DNA"/>
</dbReference>
<evidence type="ECO:0000256" key="20">
    <source>
        <dbReference type="SAM" id="Phobius"/>
    </source>
</evidence>
<keyword evidence="23" id="KW-1185">Reference proteome</keyword>
<keyword evidence="6" id="KW-1003">Cell membrane</keyword>
<keyword evidence="5" id="KW-0813">Transport</keyword>
<dbReference type="PANTHER" id="PTHR43107">
    <property type="entry name" value="LONG-CHAIN FATTY ACID TRANSPORT PROTEIN"/>
    <property type="match status" value="1"/>
</dbReference>
<dbReference type="PROSITE" id="PS00455">
    <property type="entry name" value="AMP_BINDING"/>
    <property type="match status" value="1"/>
</dbReference>
<keyword evidence="15" id="KW-0576">Peroxisome</keyword>
<gene>
    <name evidence="22" type="ORF">BCR35DRAFT_305681</name>
</gene>